<dbReference type="AlphaFoldDB" id="A0AA85EMU0"/>
<evidence type="ECO:0000259" key="1">
    <source>
        <dbReference type="Pfam" id="PF23079"/>
    </source>
</evidence>
<organism evidence="2 3">
    <name type="scientific">Schistosoma rodhaini</name>
    <dbReference type="NCBI Taxonomy" id="6188"/>
    <lineage>
        <taxon>Eukaryota</taxon>
        <taxon>Metazoa</taxon>
        <taxon>Spiralia</taxon>
        <taxon>Lophotrochozoa</taxon>
        <taxon>Platyhelminthes</taxon>
        <taxon>Trematoda</taxon>
        <taxon>Digenea</taxon>
        <taxon>Strigeidida</taxon>
        <taxon>Schistosomatoidea</taxon>
        <taxon>Schistosomatidae</taxon>
        <taxon>Schistosoma</taxon>
    </lineage>
</organism>
<dbReference type="InterPro" id="IPR056549">
    <property type="entry name" value="HTH_NOL4"/>
</dbReference>
<protein>
    <recommendedName>
        <fullName evidence="1">Nucleolar protein 4 helical domain-containing protein</fullName>
    </recommendedName>
</protein>
<feature type="domain" description="Nucleolar protein 4 helical" evidence="1">
    <location>
        <begin position="46"/>
        <end position="115"/>
    </location>
</feature>
<reference evidence="2" key="1">
    <citation type="submission" date="2022-06" db="EMBL/GenBank/DDBJ databases">
        <authorList>
            <person name="Berger JAMES D."/>
            <person name="Berger JAMES D."/>
        </authorList>
    </citation>
    <scope>NUCLEOTIDE SEQUENCE [LARGE SCALE GENOMIC DNA]</scope>
</reference>
<evidence type="ECO:0000313" key="3">
    <source>
        <dbReference type="WBParaSite" id="SRDH1_15230.1"/>
    </source>
</evidence>
<evidence type="ECO:0000313" key="2">
    <source>
        <dbReference type="Proteomes" id="UP000050792"/>
    </source>
</evidence>
<name>A0AA85EMU0_9TREM</name>
<dbReference type="Pfam" id="PF23079">
    <property type="entry name" value="HTH_NOL4_2nd"/>
    <property type="match status" value="1"/>
</dbReference>
<sequence length="344" mass="39278">MIEMEPSEEPLDLRTGCGSSSQVLKNYENKYEHYVKRRPTYLELEFGRFVRRLTHELLNPDLSITQQSKEHLTQIEEACKNTFPQFDSHQIRLKIRAQLKLYRRNLKRVDKKISKLGQPISSLKPISSNLIFNSSMSNILYPISENTDNMISEMGLNHLNATFNTSIDNKNDNDINMINTDYIYLPNNSISNIPFIYPISFNQPPLIYHSIHNKSKPINSTCVADLSSTTKYLVPTVSNITTGTLSMSSTTTPLPVFSTPNTTTSLLSLSLRESASLLIQTARLYKMFIQPNQSISNNHQLSISNSQYINNIFHGVYYSPELEDLTNIPLNLEHKLSKTNLQPK</sequence>
<dbReference type="WBParaSite" id="SRDH1_15230.1">
    <property type="protein sequence ID" value="SRDH1_15230.1"/>
    <property type="gene ID" value="SRDH1_15230"/>
</dbReference>
<dbReference type="Proteomes" id="UP000050792">
    <property type="component" value="Unassembled WGS sequence"/>
</dbReference>
<accession>A0AA85EMU0</accession>
<proteinExistence type="predicted"/>
<keyword evidence="2" id="KW-1185">Reference proteome</keyword>
<reference evidence="3" key="2">
    <citation type="submission" date="2023-11" db="UniProtKB">
        <authorList>
            <consortium name="WormBaseParasite"/>
        </authorList>
    </citation>
    <scope>IDENTIFICATION</scope>
</reference>